<keyword evidence="7" id="KW-0869">Chloride channel</keyword>
<dbReference type="InterPro" id="IPR000644">
    <property type="entry name" value="CBS_dom"/>
</dbReference>
<dbReference type="InterPro" id="IPR050368">
    <property type="entry name" value="ClC-type_chloride_channel"/>
</dbReference>
<evidence type="ECO:0000256" key="11">
    <source>
        <dbReference type="SAM" id="Phobius"/>
    </source>
</evidence>
<dbReference type="InterPro" id="IPR046342">
    <property type="entry name" value="CBS_dom_sf"/>
</dbReference>
<feature type="transmembrane region" description="Helical" evidence="11">
    <location>
        <begin position="161"/>
        <end position="187"/>
    </location>
</feature>
<name>A0A4R6IFW3_9SPHI</name>
<feature type="transmembrane region" description="Helical" evidence="11">
    <location>
        <begin position="323"/>
        <end position="346"/>
    </location>
</feature>
<accession>A0A4R6IFW3</accession>
<feature type="transmembrane region" description="Helical" evidence="11">
    <location>
        <begin position="25"/>
        <end position="45"/>
    </location>
</feature>
<dbReference type="Pfam" id="PF00654">
    <property type="entry name" value="Voltage_CLC"/>
    <property type="match status" value="1"/>
</dbReference>
<keyword evidence="2" id="KW-0813">Transport</keyword>
<dbReference type="PRINTS" id="PR00762">
    <property type="entry name" value="CLCHANNEL"/>
</dbReference>
<keyword evidence="14" id="KW-1185">Reference proteome</keyword>
<dbReference type="RefSeq" id="WP_133557963.1">
    <property type="nucleotide sequence ID" value="NZ_SNWM01000004.1"/>
</dbReference>
<evidence type="ECO:0000256" key="7">
    <source>
        <dbReference type="ARBA" id="ARBA00023173"/>
    </source>
</evidence>
<feature type="transmembrane region" description="Helical" evidence="11">
    <location>
        <begin position="412"/>
        <end position="429"/>
    </location>
</feature>
<feature type="transmembrane region" description="Helical" evidence="11">
    <location>
        <begin position="383"/>
        <end position="406"/>
    </location>
</feature>
<evidence type="ECO:0000256" key="4">
    <source>
        <dbReference type="ARBA" id="ARBA00022989"/>
    </source>
</evidence>
<keyword evidence="3 11" id="KW-0812">Transmembrane</keyword>
<dbReference type="Gene3D" id="1.10.3080.10">
    <property type="entry name" value="Clc chloride channel"/>
    <property type="match status" value="1"/>
</dbReference>
<feature type="transmembrane region" description="Helical" evidence="11">
    <location>
        <begin position="352"/>
        <end position="376"/>
    </location>
</feature>
<organism evidence="13 14">
    <name type="scientific">Pedobacter duraquae</name>
    <dbReference type="NCBI Taxonomy" id="425511"/>
    <lineage>
        <taxon>Bacteria</taxon>
        <taxon>Pseudomonadati</taxon>
        <taxon>Bacteroidota</taxon>
        <taxon>Sphingobacteriia</taxon>
        <taxon>Sphingobacteriales</taxon>
        <taxon>Sphingobacteriaceae</taxon>
        <taxon>Pedobacter</taxon>
    </lineage>
</organism>
<evidence type="ECO:0000313" key="13">
    <source>
        <dbReference type="EMBL" id="TDO21002.1"/>
    </source>
</evidence>
<keyword evidence="10" id="KW-0129">CBS domain</keyword>
<feature type="domain" description="CBS" evidence="12">
    <location>
        <begin position="547"/>
        <end position="607"/>
    </location>
</feature>
<dbReference type="PANTHER" id="PTHR43427">
    <property type="entry name" value="CHLORIDE CHANNEL PROTEIN CLC-E"/>
    <property type="match status" value="1"/>
</dbReference>
<dbReference type="CDD" id="cd00400">
    <property type="entry name" value="Voltage_gated_ClC"/>
    <property type="match status" value="1"/>
</dbReference>
<dbReference type="Pfam" id="PF00571">
    <property type="entry name" value="CBS"/>
    <property type="match status" value="1"/>
</dbReference>
<dbReference type="AlphaFoldDB" id="A0A4R6IFW3"/>
<protein>
    <submittedName>
        <fullName evidence="13">CIC family chloride channel protein</fullName>
    </submittedName>
</protein>
<dbReference type="GO" id="GO:0034707">
    <property type="term" value="C:chloride channel complex"/>
    <property type="evidence" value="ECO:0007669"/>
    <property type="project" value="UniProtKB-KW"/>
</dbReference>
<evidence type="ECO:0000313" key="14">
    <source>
        <dbReference type="Proteomes" id="UP000295499"/>
    </source>
</evidence>
<keyword evidence="6 11" id="KW-0472">Membrane</keyword>
<evidence type="ECO:0000256" key="2">
    <source>
        <dbReference type="ARBA" id="ARBA00022448"/>
    </source>
</evidence>
<dbReference type="EMBL" id="SNWM01000004">
    <property type="protein sequence ID" value="TDO21002.1"/>
    <property type="molecule type" value="Genomic_DNA"/>
</dbReference>
<dbReference type="GO" id="GO:0005254">
    <property type="term" value="F:chloride channel activity"/>
    <property type="evidence" value="ECO:0007669"/>
    <property type="project" value="UniProtKB-KW"/>
</dbReference>
<dbReference type="Proteomes" id="UP000295499">
    <property type="component" value="Unassembled WGS sequence"/>
</dbReference>
<evidence type="ECO:0000256" key="1">
    <source>
        <dbReference type="ARBA" id="ARBA00004141"/>
    </source>
</evidence>
<keyword evidence="8" id="KW-0868">Chloride</keyword>
<gene>
    <name evidence="13" type="ORF">CLV32_3640</name>
</gene>
<evidence type="ECO:0000259" key="12">
    <source>
        <dbReference type="PROSITE" id="PS51371"/>
    </source>
</evidence>
<sequence>MYLKLVSYVDTINQYRRTKISNRNFLVLAAIVVGVLAGLAASLLKSITHHIEEFLQTGFNWEYKYYLYLFFPMIGILLTVLYIRRFIRKGKFETGLTPLLYTISKKSSKVEPHNIYSQIITAALTVGFGGSSGLEAPIVTSGSAIGSSLGRFLGLSYRETTMLLACGAAAGIAGAFNSPIAGIVFAIEILLPEFTIPAFIPLLLSAATAAVVARLFYTEQLFFLVTEGWKMNALIWYVVLAILIGLFSIYFTKANKAIKGYFYSIKHPYKKVVIGGLMLGALVFVFPALYGEGYITIKQLLSGNYSSVVSNSLFASYNTMPGVIILFTTITIFAKSAATLVTLGAGGNGGTFAPSLIMGGLIGFILAFSINTLGIAEVSIPNFIVAGMAAALSAIMHAPLTGIFLIAEITGGYVLMVPLMITSAISYFINRGTYKYSIYTNPLAESGALLSHEDKDTTVLNMMTLKQLIEKDYLVFKESDLLSTRMPEILQSKRNVFVVADEMLGFKGLLYVEDVLRNTVTVAGKADDAVADEKANDSNALKVKDLVQQAAAVVTLDEPLVDVLNKMERENVWLLPVLTANGSFIGFVSKTAIFNKYRALLSRQADFIE</sequence>
<feature type="transmembrane region" description="Helical" evidence="11">
    <location>
        <begin position="229"/>
        <end position="252"/>
    </location>
</feature>
<dbReference type="OrthoDB" id="9812438at2"/>
<dbReference type="InterPro" id="IPR014743">
    <property type="entry name" value="Cl-channel_core"/>
</dbReference>
<evidence type="ECO:0000256" key="6">
    <source>
        <dbReference type="ARBA" id="ARBA00023136"/>
    </source>
</evidence>
<evidence type="ECO:0000256" key="5">
    <source>
        <dbReference type="ARBA" id="ARBA00023065"/>
    </source>
</evidence>
<keyword evidence="9" id="KW-0407">Ion channel</keyword>
<dbReference type="SUPFAM" id="SSF54631">
    <property type="entry name" value="CBS-domain pair"/>
    <property type="match status" value="1"/>
</dbReference>
<evidence type="ECO:0000256" key="10">
    <source>
        <dbReference type="PROSITE-ProRule" id="PRU00703"/>
    </source>
</evidence>
<reference evidence="13 14" key="1">
    <citation type="submission" date="2019-03" db="EMBL/GenBank/DDBJ databases">
        <title>Genomic Encyclopedia of Archaeal and Bacterial Type Strains, Phase II (KMG-II): from individual species to whole genera.</title>
        <authorList>
            <person name="Goeker M."/>
        </authorList>
    </citation>
    <scope>NUCLEOTIDE SEQUENCE [LARGE SCALE GENOMIC DNA]</scope>
    <source>
        <strain evidence="13 14">DSM 19034</strain>
    </source>
</reference>
<dbReference type="Gene3D" id="3.10.580.10">
    <property type="entry name" value="CBS-domain"/>
    <property type="match status" value="1"/>
</dbReference>
<keyword evidence="4 11" id="KW-1133">Transmembrane helix</keyword>
<evidence type="ECO:0000256" key="8">
    <source>
        <dbReference type="ARBA" id="ARBA00023214"/>
    </source>
</evidence>
<comment type="subcellular location">
    <subcellularLocation>
        <location evidence="1">Membrane</location>
        <topology evidence="1">Multi-pass membrane protein</topology>
    </subcellularLocation>
</comment>
<evidence type="ECO:0000256" key="9">
    <source>
        <dbReference type="ARBA" id="ARBA00023303"/>
    </source>
</evidence>
<dbReference type="SUPFAM" id="SSF81340">
    <property type="entry name" value="Clc chloride channel"/>
    <property type="match status" value="1"/>
</dbReference>
<comment type="caution">
    <text evidence="13">The sequence shown here is derived from an EMBL/GenBank/DDBJ whole genome shotgun (WGS) entry which is preliminary data.</text>
</comment>
<evidence type="ECO:0000256" key="3">
    <source>
        <dbReference type="ARBA" id="ARBA00022692"/>
    </source>
</evidence>
<dbReference type="PANTHER" id="PTHR43427:SF6">
    <property type="entry name" value="CHLORIDE CHANNEL PROTEIN CLC-E"/>
    <property type="match status" value="1"/>
</dbReference>
<feature type="transmembrane region" description="Helical" evidence="11">
    <location>
        <begin position="199"/>
        <end position="217"/>
    </location>
</feature>
<keyword evidence="5" id="KW-0406">Ion transport</keyword>
<proteinExistence type="predicted"/>
<feature type="transmembrane region" description="Helical" evidence="11">
    <location>
        <begin position="65"/>
        <end position="83"/>
    </location>
</feature>
<feature type="transmembrane region" description="Helical" evidence="11">
    <location>
        <begin position="272"/>
        <end position="290"/>
    </location>
</feature>
<dbReference type="InterPro" id="IPR001807">
    <property type="entry name" value="ClC"/>
</dbReference>
<dbReference type="PROSITE" id="PS51371">
    <property type="entry name" value="CBS"/>
    <property type="match status" value="1"/>
</dbReference>